<keyword evidence="6" id="KW-1185">Reference proteome</keyword>
<protein>
    <recommendedName>
        <fullName evidence="7">Replication factor A protein 3</fullName>
    </recommendedName>
</protein>
<dbReference type="SUPFAM" id="SSF50249">
    <property type="entry name" value="Nucleic acid-binding proteins"/>
    <property type="match status" value="1"/>
</dbReference>
<dbReference type="Gene3D" id="2.40.50.140">
    <property type="entry name" value="Nucleic acid-binding proteins"/>
    <property type="match status" value="1"/>
</dbReference>
<dbReference type="EMBL" id="VVIM01000008">
    <property type="protein sequence ID" value="KAB0795650.1"/>
    <property type="molecule type" value="Genomic_DNA"/>
</dbReference>
<comment type="similarity">
    <text evidence="2">Belongs to the replication factor A protein 3 family.</text>
</comment>
<evidence type="ECO:0000256" key="2">
    <source>
        <dbReference type="ARBA" id="ARBA00009761"/>
    </source>
</evidence>
<name>A0A1Y1KAZ3_PHOPY</name>
<dbReference type="GO" id="GO:0003697">
    <property type="term" value="F:single-stranded DNA binding"/>
    <property type="evidence" value="ECO:0007669"/>
    <property type="project" value="TreeGrafter"/>
</dbReference>
<dbReference type="GO" id="GO:0006298">
    <property type="term" value="P:mismatch repair"/>
    <property type="evidence" value="ECO:0007669"/>
    <property type="project" value="TreeGrafter"/>
</dbReference>
<dbReference type="EMBL" id="GEZM01087480">
    <property type="protein sequence ID" value="JAV58663.1"/>
    <property type="molecule type" value="Transcribed_RNA"/>
</dbReference>
<evidence type="ECO:0000313" key="4">
    <source>
        <dbReference type="EMBL" id="JAV58663.1"/>
    </source>
</evidence>
<dbReference type="GO" id="GO:0000724">
    <property type="term" value="P:double-strand break repair via homologous recombination"/>
    <property type="evidence" value="ECO:0007669"/>
    <property type="project" value="TreeGrafter"/>
</dbReference>
<sequence length="116" mass="12594">MSDENLREVVNGAMLPQYNGKRVSITGLVTKVNPNGITFDIRATDDSIVKVNLRKPHSGNLEGHVEVHGTAVSGSTVICDELIEYPSEASDDFDATSHNTLCQLLQSVPNLWKTTA</sequence>
<dbReference type="GO" id="GO:0006260">
    <property type="term" value="P:DNA replication"/>
    <property type="evidence" value="ECO:0007669"/>
    <property type="project" value="InterPro"/>
</dbReference>
<dbReference type="AlphaFoldDB" id="A0A1Y1KAZ3"/>
<dbReference type="FunCoup" id="A0A1Y1KAZ3">
    <property type="interactions" value="103"/>
</dbReference>
<accession>A0A1Y1KAZ3</accession>
<dbReference type="InterPro" id="IPR012340">
    <property type="entry name" value="NA-bd_OB-fold"/>
</dbReference>
<dbReference type="GO" id="GO:0035861">
    <property type="term" value="C:site of double-strand break"/>
    <property type="evidence" value="ECO:0007669"/>
    <property type="project" value="TreeGrafter"/>
</dbReference>
<evidence type="ECO:0008006" key="7">
    <source>
        <dbReference type="Google" id="ProtNLM"/>
    </source>
</evidence>
<evidence type="ECO:0000256" key="3">
    <source>
        <dbReference type="ARBA" id="ARBA00023242"/>
    </source>
</evidence>
<dbReference type="PANTHER" id="PTHR15114">
    <property type="entry name" value="REPLICATION PROTEIN A3"/>
    <property type="match status" value="1"/>
</dbReference>
<organism evidence="4">
    <name type="scientific">Photinus pyralis</name>
    <name type="common">Common eastern firefly</name>
    <name type="synonym">Lampyris pyralis</name>
    <dbReference type="NCBI Taxonomy" id="7054"/>
    <lineage>
        <taxon>Eukaryota</taxon>
        <taxon>Metazoa</taxon>
        <taxon>Ecdysozoa</taxon>
        <taxon>Arthropoda</taxon>
        <taxon>Hexapoda</taxon>
        <taxon>Insecta</taxon>
        <taxon>Pterygota</taxon>
        <taxon>Neoptera</taxon>
        <taxon>Endopterygota</taxon>
        <taxon>Coleoptera</taxon>
        <taxon>Polyphaga</taxon>
        <taxon>Elateriformia</taxon>
        <taxon>Elateroidea</taxon>
        <taxon>Lampyridae</taxon>
        <taxon>Lampyrinae</taxon>
        <taxon>Photinus</taxon>
    </lineage>
</organism>
<dbReference type="GO" id="GO:0006284">
    <property type="term" value="P:base-excision repair"/>
    <property type="evidence" value="ECO:0007669"/>
    <property type="project" value="TreeGrafter"/>
</dbReference>
<dbReference type="CDD" id="cd04479">
    <property type="entry name" value="RPA3"/>
    <property type="match status" value="1"/>
</dbReference>
<proteinExistence type="inferred from homology"/>
<dbReference type="PANTHER" id="PTHR15114:SF1">
    <property type="entry name" value="REPLICATION PROTEIN A 14 KDA SUBUNIT"/>
    <property type="match status" value="1"/>
</dbReference>
<evidence type="ECO:0000256" key="1">
    <source>
        <dbReference type="ARBA" id="ARBA00004123"/>
    </source>
</evidence>
<dbReference type="InParanoid" id="A0A1Y1KAZ3"/>
<comment type="subcellular location">
    <subcellularLocation>
        <location evidence="1">Nucleus</location>
    </subcellularLocation>
</comment>
<gene>
    <name evidence="5" type="ORF">PPYR_12489</name>
</gene>
<dbReference type="InterPro" id="IPR013970">
    <property type="entry name" value="Rfa2"/>
</dbReference>
<evidence type="ECO:0000313" key="6">
    <source>
        <dbReference type="Proteomes" id="UP000327044"/>
    </source>
</evidence>
<dbReference type="GO" id="GO:0006289">
    <property type="term" value="P:nucleotide-excision repair"/>
    <property type="evidence" value="ECO:0007669"/>
    <property type="project" value="TreeGrafter"/>
</dbReference>
<dbReference type="Proteomes" id="UP000327044">
    <property type="component" value="Unassembled WGS sequence"/>
</dbReference>
<reference evidence="5 6" key="2">
    <citation type="journal article" date="2018" name="Elife">
        <title>Firefly genomes illuminate parallel origins of bioluminescence in beetles.</title>
        <authorList>
            <person name="Fallon T.R."/>
            <person name="Lower S.E."/>
            <person name="Chang C.H."/>
            <person name="Bessho-Uehara M."/>
            <person name="Martin G.J."/>
            <person name="Bewick A.J."/>
            <person name="Behringer M."/>
            <person name="Debat H.J."/>
            <person name="Wong I."/>
            <person name="Day J.C."/>
            <person name="Suvorov A."/>
            <person name="Silva C.J."/>
            <person name="Stanger-Hall K.F."/>
            <person name="Hall D.W."/>
            <person name="Schmitz R.J."/>
            <person name="Nelson D.R."/>
            <person name="Lewis S.M."/>
            <person name="Shigenobu S."/>
            <person name="Bybee S.M."/>
            <person name="Larracuente A.M."/>
            <person name="Oba Y."/>
            <person name="Weng J.K."/>
        </authorList>
    </citation>
    <scope>NUCLEOTIDE SEQUENCE [LARGE SCALE GENOMIC DNA]</scope>
    <source>
        <strain evidence="5">1611_PpyrPB1</strain>
        <tissue evidence="5">Whole body</tissue>
    </source>
</reference>
<dbReference type="GO" id="GO:0005662">
    <property type="term" value="C:DNA replication factor A complex"/>
    <property type="evidence" value="ECO:0007669"/>
    <property type="project" value="TreeGrafter"/>
</dbReference>
<reference evidence="5" key="3">
    <citation type="submission" date="2019-08" db="EMBL/GenBank/DDBJ databases">
        <authorList>
            <consortium name="Photinus pyralis genome working group"/>
            <person name="Fallon T.R."/>
            <person name="Sander Lower S.E."/>
            <person name="Weng J.-K."/>
        </authorList>
    </citation>
    <scope>NUCLEOTIDE SEQUENCE</scope>
    <source>
        <strain evidence="5">1611_PpyrPB1</strain>
        <tissue evidence="5">Whole body</tissue>
    </source>
</reference>
<reference evidence="4" key="1">
    <citation type="journal article" date="2016" name="Sci. Rep.">
        <title>Molecular characterization of firefly nuptial gifts: a multi-omics approach sheds light on postcopulatory sexual selection.</title>
        <authorList>
            <person name="Al-Wathiqui N."/>
            <person name="Fallon T.R."/>
            <person name="South A."/>
            <person name="Weng J.K."/>
            <person name="Lewis S.M."/>
        </authorList>
    </citation>
    <scope>NUCLEOTIDE SEQUENCE</scope>
</reference>
<keyword evidence="3" id="KW-0539">Nucleus</keyword>
<dbReference type="Pfam" id="PF08661">
    <property type="entry name" value="Rep_fac-A_3"/>
    <property type="match status" value="1"/>
</dbReference>
<evidence type="ECO:0000313" key="5">
    <source>
        <dbReference type="EMBL" id="KAB0795650.1"/>
    </source>
</evidence>
<dbReference type="OrthoDB" id="188186at2759"/>
<dbReference type="GO" id="GO:0003684">
    <property type="term" value="F:damaged DNA binding"/>
    <property type="evidence" value="ECO:0007669"/>
    <property type="project" value="TreeGrafter"/>
</dbReference>